<dbReference type="RefSeq" id="WP_128812616.1">
    <property type="nucleotide sequence ID" value="NZ_CP032094.1"/>
</dbReference>
<gene>
    <name evidence="1" type="ORF">D1115_16950</name>
</gene>
<dbReference type="Proteomes" id="UP000262832">
    <property type="component" value="Chromosome II"/>
</dbReference>
<evidence type="ECO:0000313" key="1">
    <source>
        <dbReference type="EMBL" id="AXY02702.1"/>
    </source>
</evidence>
<keyword evidence="2" id="KW-1185">Reference proteome</keyword>
<proteinExistence type="predicted"/>
<reference evidence="1 2" key="1">
    <citation type="submission" date="2018-08" db="EMBL/GenBank/DDBJ databases">
        <title>Genomic taxonomy of the Vibrionaceae family.</title>
        <authorList>
            <person name="Gomez-Gil B."/>
            <person name="Tanaka M."/>
            <person name="Sawabe T."/>
            <person name="Enciso-Ibarra K."/>
        </authorList>
    </citation>
    <scope>NUCLEOTIDE SEQUENCE [LARGE SCALE GENOMIC DNA]</scope>
    <source>
        <strain evidence="1 2">CAIM 1831</strain>
    </source>
</reference>
<dbReference type="EMBL" id="CP032094">
    <property type="protein sequence ID" value="AXY02702.1"/>
    <property type="molecule type" value="Genomic_DNA"/>
</dbReference>
<evidence type="ECO:0000313" key="2">
    <source>
        <dbReference type="Proteomes" id="UP000262832"/>
    </source>
</evidence>
<protein>
    <submittedName>
        <fullName evidence="1">Uncharacterized protein</fullName>
    </submittedName>
</protein>
<organism evidence="1 2">
    <name type="scientific">Vibrio alfacsensis</name>
    <dbReference type="NCBI Taxonomy" id="1074311"/>
    <lineage>
        <taxon>Bacteria</taxon>
        <taxon>Pseudomonadati</taxon>
        <taxon>Pseudomonadota</taxon>
        <taxon>Gammaproteobacteria</taxon>
        <taxon>Vibrionales</taxon>
        <taxon>Vibrionaceae</taxon>
        <taxon>Vibrio</taxon>
    </lineage>
</organism>
<accession>A0ABM6YYC8</accession>
<name>A0ABM6YYC8_9VIBR</name>
<sequence length="223" mass="25047">MRGQSHEFHDLVTATRLSEQLIAKLRLSYCVLTPSDVDMFISYVNALLSSSEQDQRKEGIARSLLILTTLPPAELGELVVSKELAEKQEGICLNQGVYRRCDLLLEGSYCRDKHSLKEEHYETHSHWVDLPLVEVVVAALRAWLESEGQPELKLTQLGDLGKLTGEPPKSLTSQIPSRKHWGAMYQRYLGFCALETRVGGTYASLILANGAFNNLHTHFTPVR</sequence>